<reference evidence="2" key="1">
    <citation type="submission" date="2013-08" db="EMBL/GenBank/DDBJ databases">
        <authorList>
            <person name="Mendez C."/>
            <person name="Richter M."/>
            <person name="Ferrer M."/>
            <person name="Sanchez J."/>
        </authorList>
    </citation>
    <scope>NUCLEOTIDE SEQUENCE</scope>
</reference>
<feature type="non-terminal residue" evidence="2">
    <location>
        <position position="193"/>
    </location>
</feature>
<evidence type="ECO:0000313" key="2">
    <source>
        <dbReference type="EMBL" id="EQD77229.1"/>
    </source>
</evidence>
<comment type="caution">
    <text evidence="2">The sequence shown here is derived from an EMBL/GenBank/DDBJ whole genome shotgun (WGS) entry which is preliminary data.</text>
</comment>
<dbReference type="AlphaFoldDB" id="T1D708"/>
<proteinExistence type="predicted"/>
<organism evidence="2">
    <name type="scientific">mine drainage metagenome</name>
    <dbReference type="NCBI Taxonomy" id="410659"/>
    <lineage>
        <taxon>unclassified sequences</taxon>
        <taxon>metagenomes</taxon>
        <taxon>ecological metagenomes</taxon>
    </lineage>
</organism>
<dbReference type="Gene3D" id="2.60.40.10">
    <property type="entry name" value="Immunoglobulins"/>
    <property type="match status" value="1"/>
</dbReference>
<name>T1D708_9ZZZZ</name>
<gene>
    <name evidence="2" type="ORF">B1A_03061</name>
</gene>
<feature type="non-terminal residue" evidence="2">
    <location>
        <position position="1"/>
    </location>
</feature>
<protein>
    <submittedName>
        <fullName evidence="2">Uncharacterized protein</fullName>
    </submittedName>
</protein>
<accession>T1D708</accession>
<evidence type="ECO:0000256" key="1">
    <source>
        <dbReference type="SAM" id="MobiDB-lite"/>
    </source>
</evidence>
<sequence length="193" mass="21151">DPTLQRFTVSPANLTEGSPTSIAVSVVGGTLPYQYSYSGLPSGCPAADRPTLSCTPQQNGTFRIDVTVVDHAGWALQGSAILIVHPQPTISGLIFSPSAIDLGMTTEIQVTLSGGTPPYVFDYSGPPPRLRQRRQPGSVLQADRRGLQPHHGPGHRRLWVERHRFRWVGGQPRSDHQWLCREPFPGRCRDPRG</sequence>
<dbReference type="InterPro" id="IPR013783">
    <property type="entry name" value="Ig-like_fold"/>
</dbReference>
<reference evidence="2" key="2">
    <citation type="journal article" date="2014" name="ISME J.">
        <title>Microbial stratification in low pH oxic and suboxic macroscopic growths along an acid mine drainage.</title>
        <authorList>
            <person name="Mendez-Garcia C."/>
            <person name="Mesa V."/>
            <person name="Sprenger R.R."/>
            <person name="Richter M."/>
            <person name="Diez M.S."/>
            <person name="Solano J."/>
            <person name="Bargiela R."/>
            <person name="Golyshina O.V."/>
            <person name="Manteca A."/>
            <person name="Ramos J.L."/>
            <person name="Gallego J.R."/>
            <person name="Llorente I."/>
            <person name="Martins Dos Santos V.A."/>
            <person name="Jensen O.N."/>
            <person name="Pelaez A.I."/>
            <person name="Sanchez J."/>
            <person name="Ferrer M."/>
        </authorList>
    </citation>
    <scope>NUCLEOTIDE SEQUENCE</scope>
</reference>
<feature type="region of interest" description="Disordered" evidence="1">
    <location>
        <begin position="130"/>
        <end position="155"/>
    </location>
</feature>
<dbReference type="EMBL" id="AUZX01002247">
    <property type="protein sequence ID" value="EQD77229.1"/>
    <property type="molecule type" value="Genomic_DNA"/>
</dbReference>